<dbReference type="InterPro" id="IPR053181">
    <property type="entry name" value="EcdB-like_regulator"/>
</dbReference>
<dbReference type="CDD" id="cd12148">
    <property type="entry name" value="fungal_TF_MHR"/>
    <property type="match status" value="1"/>
</dbReference>
<dbReference type="PANTHER" id="PTHR47785:SF2">
    <property type="entry name" value="ZN(II)2CYS6 TRANSCRIPTION FACTOR (EUROFUNG)"/>
    <property type="match status" value="1"/>
</dbReference>
<comment type="caution">
    <text evidence="2">The sequence shown here is derived from an EMBL/GenBank/DDBJ whole genome shotgun (WGS) entry which is preliminary data.</text>
</comment>
<keyword evidence="3" id="KW-1185">Reference proteome</keyword>
<dbReference type="OrthoDB" id="4685598at2759"/>
<name>A0A0C2FTA5_9PEZI</name>
<evidence type="ECO:0000313" key="3">
    <source>
        <dbReference type="Proteomes" id="UP000031575"/>
    </source>
</evidence>
<protein>
    <submittedName>
        <fullName evidence="2">Uncharacterized protein</fullName>
    </submittedName>
</protein>
<sequence length="242" mass="27043">MPLPTSLDPNDGDNIICFVAEITARRFLNRIHNSLYATEGTDFGQGVGKMLPISAELNRQLEAWYHAMPDNIRPPLTSKRRSSAGDAALDMGPIDISENDPQWRDTRQQHTTRTLSECVEILRIHYYAARHIIHRPFVLDVAWQYQQQILARDGTEFARNNDEKSKTTEATVGLQRSKSVAALASSSVPPLPLSADVLGNAQGLNIGFFRDEVAARLRQWATPGSSFEAELKIIESFPIRST</sequence>
<proteinExistence type="predicted"/>
<dbReference type="AlphaFoldDB" id="A0A0C2FTA5"/>
<dbReference type="GeneID" id="63679299"/>
<dbReference type="HOGENOM" id="CLU_1147817_0_0_1"/>
<dbReference type="RefSeq" id="XP_040622258.1">
    <property type="nucleotide sequence ID" value="XM_040764378.1"/>
</dbReference>
<gene>
    <name evidence="2" type="ORF">SPBR_06116</name>
</gene>
<dbReference type="PANTHER" id="PTHR47785">
    <property type="entry name" value="ZN(II)2CYS6 TRANSCRIPTION FACTOR (EUROFUNG)-RELATED-RELATED"/>
    <property type="match status" value="1"/>
</dbReference>
<feature type="region of interest" description="Disordered" evidence="1">
    <location>
        <begin position="75"/>
        <end position="109"/>
    </location>
</feature>
<evidence type="ECO:0000256" key="1">
    <source>
        <dbReference type="SAM" id="MobiDB-lite"/>
    </source>
</evidence>
<reference evidence="2 3" key="1">
    <citation type="journal article" date="2014" name="BMC Genomics">
        <title>Comparative genomics of the major fungal agents of human and animal Sporotrichosis: Sporothrix schenckii and Sporothrix brasiliensis.</title>
        <authorList>
            <person name="Teixeira M.M."/>
            <person name="de Almeida L.G."/>
            <person name="Kubitschek-Barreira P."/>
            <person name="Alves F.L."/>
            <person name="Kioshima E.S."/>
            <person name="Abadio A.K."/>
            <person name="Fernandes L."/>
            <person name="Derengowski L.S."/>
            <person name="Ferreira K.S."/>
            <person name="Souza R.C."/>
            <person name="Ruiz J.C."/>
            <person name="de Andrade N.C."/>
            <person name="Paes H.C."/>
            <person name="Nicola A.M."/>
            <person name="Albuquerque P."/>
            <person name="Gerber A.L."/>
            <person name="Martins V.P."/>
            <person name="Peconick L.D."/>
            <person name="Neto A.V."/>
            <person name="Chaucanez C.B."/>
            <person name="Silva P.A."/>
            <person name="Cunha O.L."/>
            <person name="de Oliveira F.F."/>
            <person name="dos Santos T.C."/>
            <person name="Barros A.L."/>
            <person name="Soares M.A."/>
            <person name="de Oliveira L.M."/>
            <person name="Marini M.M."/>
            <person name="Villalobos-Duno H."/>
            <person name="Cunha M.M."/>
            <person name="de Hoog S."/>
            <person name="da Silveira J.F."/>
            <person name="Henrissat B."/>
            <person name="Nino-Vega G.A."/>
            <person name="Cisalpino P.S."/>
            <person name="Mora-Montes H.M."/>
            <person name="Almeida S.R."/>
            <person name="Stajich J.E."/>
            <person name="Lopes-Bezerra L.M."/>
            <person name="Vasconcelos A.T."/>
            <person name="Felipe M.S."/>
        </authorList>
    </citation>
    <scope>NUCLEOTIDE SEQUENCE [LARGE SCALE GENOMIC DNA]</scope>
    <source>
        <strain evidence="2 3">5110</strain>
    </source>
</reference>
<dbReference type="VEuPathDB" id="FungiDB:SPBR_06116"/>
<evidence type="ECO:0000313" key="2">
    <source>
        <dbReference type="EMBL" id="KIH94248.1"/>
    </source>
</evidence>
<dbReference type="EMBL" id="AWTV01000004">
    <property type="protein sequence ID" value="KIH94248.1"/>
    <property type="molecule type" value="Genomic_DNA"/>
</dbReference>
<dbReference type="Proteomes" id="UP000031575">
    <property type="component" value="Unassembled WGS sequence"/>
</dbReference>
<organism evidence="2 3">
    <name type="scientific">Sporothrix brasiliensis 5110</name>
    <dbReference type="NCBI Taxonomy" id="1398154"/>
    <lineage>
        <taxon>Eukaryota</taxon>
        <taxon>Fungi</taxon>
        <taxon>Dikarya</taxon>
        <taxon>Ascomycota</taxon>
        <taxon>Pezizomycotina</taxon>
        <taxon>Sordariomycetes</taxon>
        <taxon>Sordariomycetidae</taxon>
        <taxon>Ophiostomatales</taxon>
        <taxon>Ophiostomataceae</taxon>
        <taxon>Sporothrix</taxon>
    </lineage>
</organism>
<accession>A0A0C2FTA5</accession>